<evidence type="ECO:0000313" key="3">
    <source>
        <dbReference type="Proteomes" id="UP000187261"/>
    </source>
</evidence>
<evidence type="ECO:0000256" key="1">
    <source>
        <dbReference type="SAM" id="Phobius"/>
    </source>
</evidence>
<feature type="transmembrane region" description="Helical" evidence="1">
    <location>
        <begin position="30"/>
        <end position="53"/>
    </location>
</feature>
<dbReference type="RefSeq" id="WP_076784051.1">
    <property type="nucleotide sequence ID" value="NZ_FTPU01000035.1"/>
</dbReference>
<feature type="transmembrane region" description="Helical" evidence="1">
    <location>
        <begin position="94"/>
        <end position="116"/>
    </location>
</feature>
<organism evidence="2 3">
    <name type="scientific">Epilithonimonas bovis DSM 19482</name>
    <dbReference type="NCBI Taxonomy" id="1121284"/>
    <lineage>
        <taxon>Bacteria</taxon>
        <taxon>Pseudomonadati</taxon>
        <taxon>Bacteroidota</taxon>
        <taxon>Flavobacteriia</taxon>
        <taxon>Flavobacteriales</taxon>
        <taxon>Weeksellaceae</taxon>
        <taxon>Chryseobacterium group</taxon>
        <taxon>Epilithonimonas</taxon>
    </lineage>
</organism>
<proteinExistence type="predicted"/>
<dbReference type="EMBL" id="FTPU01000035">
    <property type="protein sequence ID" value="SIT97936.1"/>
    <property type="molecule type" value="Genomic_DNA"/>
</dbReference>
<feature type="transmembrane region" description="Helical" evidence="1">
    <location>
        <begin position="183"/>
        <end position="204"/>
    </location>
</feature>
<dbReference type="Proteomes" id="UP000187261">
    <property type="component" value="Unassembled WGS sequence"/>
</dbReference>
<feature type="transmembrane region" description="Helical" evidence="1">
    <location>
        <begin position="122"/>
        <end position="142"/>
    </location>
</feature>
<gene>
    <name evidence="2" type="ORF">SAMN05660493_02667</name>
</gene>
<evidence type="ECO:0000313" key="2">
    <source>
        <dbReference type="EMBL" id="SIT97936.1"/>
    </source>
</evidence>
<dbReference type="STRING" id="1121284.SAMN05660493_02667"/>
<dbReference type="OrthoDB" id="1222071at2"/>
<feature type="transmembrane region" description="Helical" evidence="1">
    <location>
        <begin position="6"/>
        <end position="23"/>
    </location>
</feature>
<sequence>MEFSGTFIAVILEAIISFFLIKNSKIKGNYYLITYIFIIMLDFISEYVVFIFFNSTSYIDKYPSSFRFIKGPLLYLASRQMLNIPLGKRQWLHFIPFLIAFLFSITVFLTKGSAVFGNVYLWIFRFYPVYWGAYLVFTIFSFRQRKDNNYSFHTLYFQFLCFALVMMLSFTLMTYVHVLDREIMRIIYTLSFCIQFAMLIKLSLSRHLAEERLMAASPATSNNGNTNSKGFYFKLLIFRDLFFFIADC</sequence>
<keyword evidence="1" id="KW-0472">Membrane</keyword>
<reference evidence="3" key="1">
    <citation type="submission" date="2016-10" db="EMBL/GenBank/DDBJ databases">
        <authorList>
            <person name="Varghese N."/>
            <person name="Submissions S."/>
        </authorList>
    </citation>
    <scope>NUCLEOTIDE SEQUENCE [LARGE SCALE GENOMIC DNA]</scope>
    <source>
        <strain evidence="3">DSM 19482</strain>
    </source>
</reference>
<keyword evidence="3" id="KW-1185">Reference proteome</keyword>
<dbReference type="AlphaFoldDB" id="A0A1U7PWK6"/>
<name>A0A1U7PWK6_9FLAO</name>
<protein>
    <submittedName>
        <fullName evidence="2">Uncharacterized protein</fullName>
    </submittedName>
</protein>
<accession>A0A1U7PWK6</accession>
<keyword evidence="1" id="KW-1133">Transmembrane helix</keyword>
<feature type="transmembrane region" description="Helical" evidence="1">
    <location>
        <begin position="154"/>
        <end position="177"/>
    </location>
</feature>
<keyword evidence="1" id="KW-0812">Transmembrane</keyword>